<gene>
    <name evidence="2" type="ORF">LTRI10_LOCUS30762</name>
</gene>
<evidence type="ECO:0000313" key="2">
    <source>
        <dbReference type="EMBL" id="CAL1389944.1"/>
    </source>
</evidence>
<keyword evidence="1" id="KW-0732">Signal</keyword>
<feature type="chain" id="PRO_5043718642" description="Secreted protein" evidence="1">
    <location>
        <begin position="23"/>
        <end position="93"/>
    </location>
</feature>
<protein>
    <recommendedName>
        <fullName evidence="4">Secreted protein</fullName>
    </recommendedName>
</protein>
<dbReference type="EMBL" id="OZ034818">
    <property type="protein sequence ID" value="CAL1389944.1"/>
    <property type="molecule type" value="Genomic_DNA"/>
</dbReference>
<name>A0AAV2EVK9_9ROSI</name>
<evidence type="ECO:0000256" key="1">
    <source>
        <dbReference type="SAM" id="SignalP"/>
    </source>
</evidence>
<evidence type="ECO:0000313" key="3">
    <source>
        <dbReference type="Proteomes" id="UP001497516"/>
    </source>
</evidence>
<dbReference type="Proteomes" id="UP001497516">
    <property type="component" value="Chromosome 5"/>
</dbReference>
<accession>A0AAV2EVK9</accession>
<organism evidence="2 3">
    <name type="scientific">Linum trigynum</name>
    <dbReference type="NCBI Taxonomy" id="586398"/>
    <lineage>
        <taxon>Eukaryota</taxon>
        <taxon>Viridiplantae</taxon>
        <taxon>Streptophyta</taxon>
        <taxon>Embryophyta</taxon>
        <taxon>Tracheophyta</taxon>
        <taxon>Spermatophyta</taxon>
        <taxon>Magnoliopsida</taxon>
        <taxon>eudicotyledons</taxon>
        <taxon>Gunneridae</taxon>
        <taxon>Pentapetalae</taxon>
        <taxon>rosids</taxon>
        <taxon>fabids</taxon>
        <taxon>Malpighiales</taxon>
        <taxon>Linaceae</taxon>
        <taxon>Linum</taxon>
    </lineage>
</organism>
<proteinExistence type="predicted"/>
<feature type="signal peptide" evidence="1">
    <location>
        <begin position="1"/>
        <end position="22"/>
    </location>
</feature>
<sequence>MRLAVVVFSALICMVQPPPVFKDTFFLGVVVDWNFELSMVSSPLFVSYKNNTFEMQQRKIDLLYCKASKCVSDTAVLLYSSFSISSFCFPCAT</sequence>
<dbReference type="AlphaFoldDB" id="A0AAV2EVK9"/>
<evidence type="ECO:0008006" key="4">
    <source>
        <dbReference type="Google" id="ProtNLM"/>
    </source>
</evidence>
<reference evidence="2 3" key="1">
    <citation type="submission" date="2024-04" db="EMBL/GenBank/DDBJ databases">
        <authorList>
            <person name="Fracassetti M."/>
        </authorList>
    </citation>
    <scope>NUCLEOTIDE SEQUENCE [LARGE SCALE GENOMIC DNA]</scope>
</reference>
<keyword evidence="3" id="KW-1185">Reference proteome</keyword>